<organism evidence="1 2">
    <name type="scientific">Dioscorea alata</name>
    <name type="common">Purple yam</name>
    <dbReference type="NCBI Taxonomy" id="55571"/>
    <lineage>
        <taxon>Eukaryota</taxon>
        <taxon>Viridiplantae</taxon>
        <taxon>Streptophyta</taxon>
        <taxon>Embryophyta</taxon>
        <taxon>Tracheophyta</taxon>
        <taxon>Spermatophyta</taxon>
        <taxon>Magnoliopsida</taxon>
        <taxon>Liliopsida</taxon>
        <taxon>Dioscoreales</taxon>
        <taxon>Dioscoreaceae</taxon>
        <taxon>Dioscorea</taxon>
    </lineage>
</organism>
<protein>
    <submittedName>
        <fullName evidence="1">Vacuolar protein sorting-associated protein 13</fullName>
    </submittedName>
</protein>
<dbReference type="EMBL" id="CM037013">
    <property type="protein sequence ID" value="KAH7688699.1"/>
    <property type="molecule type" value="Genomic_DNA"/>
</dbReference>
<sequence>MALIDVEGVLVHLRQLTLEHLMASKESIQEILTRHYTRQLLHEIYKVFGSAGVIGIQWVLQEMLELVSRIFSQFLAKESCNPSGLFTGIAQGSKSLVSNTVNAISSATTQFSKAAHKGIVAFTFDEHATNMDGQRKGLDSGNKGLVNEFLEGLTGLLQSPIKGAEKHGLSGVLSDRWLAFFKPWARQSRASETEAAPHQANRFRVRLARPLSRELPLLPYSWEEAIGVSALLQADESRLKDERFIICKEPKQEGKFIVITDRLFVVVWCAQLVGFRSPEFVGVTTDPGWVIETEMNLESVVHIDREENTVNIVGSNLSSKQTKGGTNKNQRWSPPPSAPLFQVSVDLPNEEEAIGVLQLLVFAIEQGRELRRGVHILERSNLRWNDLV</sequence>
<proteinExistence type="predicted"/>
<name>A0ACB7WLB7_DIOAL</name>
<gene>
    <name evidence="1" type="ORF">IHE45_03G048700</name>
</gene>
<comment type="caution">
    <text evidence="1">The sequence shown here is derived from an EMBL/GenBank/DDBJ whole genome shotgun (WGS) entry which is preliminary data.</text>
</comment>
<evidence type="ECO:0000313" key="1">
    <source>
        <dbReference type="EMBL" id="KAH7688699.1"/>
    </source>
</evidence>
<reference evidence="2" key="1">
    <citation type="journal article" date="2022" name="Nat. Commun.">
        <title>Chromosome evolution and the genetic basis of agronomically important traits in greater yam.</title>
        <authorList>
            <person name="Bredeson J.V."/>
            <person name="Lyons J.B."/>
            <person name="Oniyinde I.O."/>
            <person name="Okereke N.R."/>
            <person name="Kolade O."/>
            <person name="Nnabue I."/>
            <person name="Nwadili C.O."/>
            <person name="Hribova E."/>
            <person name="Parker M."/>
            <person name="Nwogha J."/>
            <person name="Shu S."/>
            <person name="Carlson J."/>
            <person name="Kariba R."/>
            <person name="Muthemba S."/>
            <person name="Knop K."/>
            <person name="Barton G.J."/>
            <person name="Sherwood A.V."/>
            <person name="Lopez-Montes A."/>
            <person name="Asiedu R."/>
            <person name="Jamnadass R."/>
            <person name="Muchugi A."/>
            <person name="Goodstein D."/>
            <person name="Egesi C.N."/>
            <person name="Featherston J."/>
            <person name="Asfaw A."/>
            <person name="Simpson G.G."/>
            <person name="Dolezel J."/>
            <person name="Hendre P.S."/>
            <person name="Van Deynze A."/>
            <person name="Kumar P.L."/>
            <person name="Obidiegwu J.E."/>
            <person name="Bhattacharjee R."/>
            <person name="Rokhsar D.S."/>
        </authorList>
    </citation>
    <scope>NUCLEOTIDE SEQUENCE [LARGE SCALE GENOMIC DNA]</scope>
    <source>
        <strain evidence="2">cv. TDa95/00328</strain>
    </source>
</reference>
<dbReference type="Proteomes" id="UP000827976">
    <property type="component" value="Chromosome 3"/>
</dbReference>
<evidence type="ECO:0000313" key="2">
    <source>
        <dbReference type="Proteomes" id="UP000827976"/>
    </source>
</evidence>
<accession>A0ACB7WLB7</accession>
<keyword evidence="2" id="KW-1185">Reference proteome</keyword>